<dbReference type="NCBIfam" id="TIGR01227">
    <property type="entry name" value="hutG"/>
    <property type="match status" value="1"/>
</dbReference>
<evidence type="ECO:0000256" key="4">
    <source>
        <dbReference type="ARBA" id="ARBA00023211"/>
    </source>
</evidence>
<evidence type="ECO:0000256" key="6">
    <source>
        <dbReference type="NCBIfam" id="TIGR01227"/>
    </source>
</evidence>
<dbReference type="CDD" id="cd09988">
    <property type="entry name" value="Formimidoylglutamase"/>
    <property type="match status" value="1"/>
</dbReference>
<keyword evidence="3 5" id="KW-0369">Histidine metabolism</keyword>
<accession>A0ABW2PY45</accession>
<keyword evidence="4 5" id="KW-0464">Manganese</keyword>
<proteinExistence type="inferred from homology"/>
<evidence type="ECO:0000256" key="7">
    <source>
        <dbReference type="PROSITE-ProRule" id="PRU00742"/>
    </source>
</evidence>
<dbReference type="PROSITE" id="PS51409">
    <property type="entry name" value="ARGINASE_2"/>
    <property type="match status" value="1"/>
</dbReference>
<dbReference type="SUPFAM" id="SSF52768">
    <property type="entry name" value="Arginase/deacetylase"/>
    <property type="match status" value="1"/>
</dbReference>
<feature type="binding site" evidence="5">
    <location>
        <position position="159"/>
    </location>
    <ligand>
        <name>Mn(2+)</name>
        <dbReference type="ChEBI" id="CHEBI:29035"/>
        <label>2</label>
    </ligand>
</feature>
<feature type="binding site" evidence="5">
    <location>
        <position position="161"/>
    </location>
    <ligand>
        <name>Mn(2+)</name>
        <dbReference type="ChEBI" id="CHEBI:29035"/>
        <label>1</label>
    </ligand>
</feature>
<comment type="caution">
    <text evidence="8">The sequence shown here is derived from an EMBL/GenBank/DDBJ whole genome shotgun (WGS) entry which is preliminary data.</text>
</comment>
<comment type="cofactor">
    <cofactor evidence="5">
        <name>Mn(2+)</name>
        <dbReference type="ChEBI" id="CHEBI:29035"/>
    </cofactor>
    <text evidence="5">Binds 2 manganese ions per subunit.</text>
</comment>
<dbReference type="Pfam" id="PF00491">
    <property type="entry name" value="Arginase"/>
    <property type="match status" value="1"/>
</dbReference>
<feature type="binding site" evidence="5">
    <location>
        <position position="157"/>
    </location>
    <ligand>
        <name>Mn(2+)</name>
        <dbReference type="ChEBI" id="CHEBI:29035"/>
        <label>1</label>
    </ligand>
</feature>
<dbReference type="PANTHER" id="PTHR11358:SF35">
    <property type="entry name" value="FORMIMIDOYLGLUTAMASE"/>
    <property type="match status" value="1"/>
</dbReference>
<dbReference type="InterPro" id="IPR006035">
    <property type="entry name" value="Ureohydrolase"/>
</dbReference>
<evidence type="ECO:0000313" key="8">
    <source>
        <dbReference type="EMBL" id="MFC7392146.1"/>
    </source>
</evidence>
<dbReference type="Gene3D" id="3.40.800.10">
    <property type="entry name" value="Ureohydrolase domain"/>
    <property type="match status" value="1"/>
</dbReference>
<dbReference type="EC" id="3.5.3.8" evidence="5 6"/>
<evidence type="ECO:0000256" key="5">
    <source>
        <dbReference type="HAMAP-Rule" id="MF_00737"/>
    </source>
</evidence>
<dbReference type="InterPro" id="IPR023696">
    <property type="entry name" value="Ureohydrolase_dom_sf"/>
</dbReference>
<dbReference type="InterPro" id="IPR005923">
    <property type="entry name" value="HutG"/>
</dbReference>
<comment type="catalytic activity">
    <reaction evidence="5">
        <text>N-formimidoyl-L-glutamate + H2O = formamide + L-glutamate</text>
        <dbReference type="Rhea" id="RHEA:22492"/>
        <dbReference type="ChEBI" id="CHEBI:15377"/>
        <dbReference type="ChEBI" id="CHEBI:16397"/>
        <dbReference type="ChEBI" id="CHEBI:29985"/>
        <dbReference type="ChEBI" id="CHEBI:58928"/>
        <dbReference type="EC" id="3.5.3.8"/>
    </reaction>
</comment>
<evidence type="ECO:0000313" key="9">
    <source>
        <dbReference type="Proteomes" id="UP001596505"/>
    </source>
</evidence>
<feature type="binding site" evidence="5">
    <location>
        <position position="245"/>
    </location>
    <ligand>
        <name>Mn(2+)</name>
        <dbReference type="ChEBI" id="CHEBI:29035"/>
        <label>1</label>
    </ligand>
</feature>
<feature type="binding site" evidence="5">
    <location>
        <position position="131"/>
    </location>
    <ligand>
        <name>Mn(2+)</name>
        <dbReference type="ChEBI" id="CHEBI:29035"/>
        <label>1</label>
    </ligand>
</feature>
<keyword evidence="9" id="KW-1185">Reference proteome</keyword>
<name>A0ABW2PY45_9BACL</name>
<evidence type="ECO:0000256" key="3">
    <source>
        <dbReference type="ARBA" id="ARBA00022808"/>
    </source>
</evidence>
<keyword evidence="2 5" id="KW-0378">Hydrolase</keyword>
<evidence type="ECO:0000256" key="2">
    <source>
        <dbReference type="ARBA" id="ARBA00022801"/>
    </source>
</evidence>
<protein>
    <recommendedName>
        <fullName evidence="5 6">Formimidoylglutamase</fullName>
        <ecNumber evidence="5 6">3.5.3.8</ecNumber>
    </recommendedName>
    <alternativeName>
        <fullName evidence="5">Formiminoglutamase</fullName>
    </alternativeName>
    <alternativeName>
        <fullName evidence="5">Formiminoglutamate hydrolase</fullName>
    </alternativeName>
</protein>
<dbReference type="PANTHER" id="PTHR11358">
    <property type="entry name" value="ARGINASE/AGMATINASE"/>
    <property type="match status" value="1"/>
</dbReference>
<dbReference type="Proteomes" id="UP001596505">
    <property type="component" value="Unassembled WGS sequence"/>
</dbReference>
<dbReference type="HAMAP" id="MF_00737">
    <property type="entry name" value="Formimidoylglutam"/>
    <property type="match status" value="1"/>
</dbReference>
<gene>
    <name evidence="5 8" type="primary">hutG</name>
    <name evidence="8" type="ORF">ACFQRG_04050</name>
</gene>
<dbReference type="PIRSF" id="PIRSF036979">
    <property type="entry name" value="Arginase"/>
    <property type="match status" value="1"/>
</dbReference>
<organism evidence="8 9">
    <name type="scientific">Scopulibacillus cellulosilyticus</name>
    <dbReference type="NCBI Taxonomy" id="2665665"/>
    <lineage>
        <taxon>Bacteria</taxon>
        <taxon>Bacillati</taxon>
        <taxon>Bacillota</taxon>
        <taxon>Bacilli</taxon>
        <taxon>Bacillales</taxon>
        <taxon>Sporolactobacillaceae</taxon>
        <taxon>Scopulibacillus</taxon>
    </lineage>
</organism>
<dbReference type="EMBL" id="JBHTCO010000004">
    <property type="protein sequence ID" value="MFC7392146.1"/>
    <property type="molecule type" value="Genomic_DNA"/>
</dbReference>
<dbReference type="GO" id="GO:0050415">
    <property type="term" value="F:formimidoylglutamase activity"/>
    <property type="evidence" value="ECO:0007669"/>
    <property type="project" value="UniProtKB-EC"/>
</dbReference>
<comment type="pathway">
    <text evidence="5">Amino-acid degradation; L-histidine degradation into L-glutamate; L-glutamate from N-formimidoyl-L-glutamate (hydrolase route): step 1/1.</text>
</comment>
<dbReference type="RefSeq" id="WP_380963908.1">
    <property type="nucleotide sequence ID" value="NZ_JBHTCO010000004.1"/>
</dbReference>
<sequence length="318" mass="35854">MYHLTDQNIWSGRIDSETVKEMFRLHQVVQVKNLTSFHEKQSDLAIGIIGFKSDEGVRRNQGRAGAYEAPDEIRKSLASLPYRFPDHMNIFDFGNVSCEDMKLEKAQEELGEAVSKLLKLNIFPLIIGGGHEVAYGHFLGVQSHVQSKDKIGIVNIDAHFDMRPYDEMTSSGTMFRQILDQNENCGYFCAGIQKAGNTQYLFDIAKSYGCDYILEEEISNGEIKEEVNKIHQFIDANDHIMLTLCSDVFGNSYAPGVSAPSPFGLSPKTVRYLIKEILSSKKVFSFDIAEINPLLDKTGETVKLAAYIIYEVMYNIAY</sequence>
<feature type="binding site" evidence="5">
    <location>
        <position position="245"/>
    </location>
    <ligand>
        <name>Mn(2+)</name>
        <dbReference type="ChEBI" id="CHEBI:29035"/>
        <label>2</label>
    </ligand>
</feature>
<reference evidence="9" key="1">
    <citation type="journal article" date="2019" name="Int. J. Syst. Evol. Microbiol.">
        <title>The Global Catalogue of Microorganisms (GCM) 10K type strain sequencing project: providing services to taxonomists for standard genome sequencing and annotation.</title>
        <authorList>
            <consortium name="The Broad Institute Genomics Platform"/>
            <consortium name="The Broad Institute Genome Sequencing Center for Infectious Disease"/>
            <person name="Wu L."/>
            <person name="Ma J."/>
        </authorList>
    </citation>
    <scope>NUCLEOTIDE SEQUENCE [LARGE SCALE GENOMIC DNA]</scope>
    <source>
        <strain evidence="9">CGMCC 1.16305</strain>
    </source>
</reference>
<feature type="binding site" evidence="5">
    <location>
        <position position="247"/>
    </location>
    <ligand>
        <name>Mn(2+)</name>
        <dbReference type="ChEBI" id="CHEBI:29035"/>
        <label>2</label>
    </ligand>
</feature>
<evidence type="ECO:0000256" key="1">
    <source>
        <dbReference type="ARBA" id="ARBA00022723"/>
    </source>
</evidence>
<comment type="similarity">
    <text evidence="5 7">Belongs to the arginase family.</text>
</comment>
<feature type="binding site" evidence="5">
    <location>
        <position position="157"/>
    </location>
    <ligand>
        <name>Mn(2+)</name>
        <dbReference type="ChEBI" id="CHEBI:29035"/>
        <label>2</label>
    </ligand>
</feature>
<keyword evidence="1 5" id="KW-0479">Metal-binding</keyword>
<comment type="function">
    <text evidence="5">Catalyzes the conversion of N-formimidoyl-L-glutamate to L-glutamate and formamide.</text>
</comment>